<dbReference type="GO" id="GO:0046872">
    <property type="term" value="F:metal ion binding"/>
    <property type="evidence" value="ECO:0007669"/>
    <property type="project" value="UniProtKB-KW"/>
</dbReference>
<dbReference type="GO" id="GO:0140647">
    <property type="term" value="P:P450-containing electron transport chain"/>
    <property type="evidence" value="ECO:0007669"/>
    <property type="project" value="InterPro"/>
</dbReference>
<dbReference type="SUPFAM" id="SSF54292">
    <property type="entry name" value="2Fe-2S ferredoxin-like"/>
    <property type="match status" value="1"/>
</dbReference>
<comment type="caution">
    <text evidence="8">The sequence shown here is derived from an EMBL/GenBank/DDBJ whole genome shotgun (WGS) entry which is preliminary data.</text>
</comment>
<evidence type="ECO:0000256" key="5">
    <source>
        <dbReference type="ARBA" id="ARBA00023014"/>
    </source>
</evidence>
<keyword evidence="2" id="KW-0001">2Fe-2S</keyword>
<sequence length="109" mass="12234">MPKLVIENLGGLSVEIQEGKTLLQNIQAAYVDWMHPCGGKGRCTGCKIQIVSGGEQLSPPSPQEQRFMTQGRLRSNERLACQCILTQGELRVLVPHECQLPHLHYHFKK</sequence>
<dbReference type="InterPro" id="IPR036010">
    <property type="entry name" value="2Fe-2S_ferredoxin-like_sf"/>
</dbReference>
<dbReference type="GO" id="GO:0051537">
    <property type="term" value="F:2 iron, 2 sulfur cluster binding"/>
    <property type="evidence" value="ECO:0007669"/>
    <property type="project" value="UniProtKB-KW"/>
</dbReference>
<dbReference type="Proteomes" id="UP000537126">
    <property type="component" value="Unassembled WGS sequence"/>
</dbReference>
<dbReference type="PANTHER" id="PTHR23426:SF65">
    <property type="entry name" value="FERREDOXIN-2, MITOCHONDRIAL"/>
    <property type="match status" value="1"/>
</dbReference>
<dbReference type="AlphaFoldDB" id="A0A846MMF8"/>
<comment type="similarity">
    <text evidence="1">Belongs to the adrenodoxin/putidaredoxin family.</text>
</comment>
<dbReference type="Pfam" id="PF00111">
    <property type="entry name" value="Fer2"/>
    <property type="match status" value="1"/>
</dbReference>
<proteinExistence type="inferred from homology"/>
<name>A0A846MMF8_9BACT</name>
<dbReference type="RefSeq" id="WP_166918037.1">
    <property type="nucleotide sequence ID" value="NZ_JAASRN010000001.1"/>
</dbReference>
<evidence type="ECO:0000259" key="7">
    <source>
        <dbReference type="PROSITE" id="PS51085"/>
    </source>
</evidence>
<reference evidence="8 9" key="1">
    <citation type="submission" date="2020-03" db="EMBL/GenBank/DDBJ databases">
        <title>Genomic Encyclopedia of Type Strains, Phase IV (KMG-IV): sequencing the most valuable type-strain genomes for metagenomic binning, comparative biology and taxonomic classification.</title>
        <authorList>
            <person name="Goeker M."/>
        </authorList>
    </citation>
    <scope>NUCLEOTIDE SEQUENCE [LARGE SCALE GENOMIC DNA]</scope>
    <source>
        <strain evidence="8 9">DSM 5718</strain>
    </source>
</reference>
<evidence type="ECO:0000256" key="6">
    <source>
        <dbReference type="ARBA" id="ARBA00034078"/>
    </source>
</evidence>
<evidence type="ECO:0000313" key="8">
    <source>
        <dbReference type="EMBL" id="NIK72728.1"/>
    </source>
</evidence>
<evidence type="ECO:0000313" key="9">
    <source>
        <dbReference type="Proteomes" id="UP000537126"/>
    </source>
</evidence>
<keyword evidence="3" id="KW-0479">Metal-binding</keyword>
<dbReference type="InterPro" id="IPR012675">
    <property type="entry name" value="Beta-grasp_dom_sf"/>
</dbReference>
<dbReference type="PANTHER" id="PTHR23426">
    <property type="entry name" value="FERREDOXIN/ADRENODOXIN"/>
    <property type="match status" value="1"/>
</dbReference>
<dbReference type="InterPro" id="IPR001041">
    <property type="entry name" value="2Fe-2S_ferredoxin-type"/>
</dbReference>
<accession>A0A846MMF8</accession>
<dbReference type="EMBL" id="JAASRN010000001">
    <property type="protein sequence ID" value="NIK72728.1"/>
    <property type="molecule type" value="Genomic_DNA"/>
</dbReference>
<feature type="domain" description="2Fe-2S ferredoxin-type" evidence="7">
    <location>
        <begin position="2"/>
        <end position="98"/>
    </location>
</feature>
<evidence type="ECO:0000256" key="1">
    <source>
        <dbReference type="ARBA" id="ARBA00010914"/>
    </source>
</evidence>
<comment type="cofactor">
    <cofactor evidence="6">
        <name>[2Fe-2S] cluster</name>
        <dbReference type="ChEBI" id="CHEBI:190135"/>
    </cofactor>
</comment>
<dbReference type="InterPro" id="IPR001055">
    <property type="entry name" value="Adrenodoxin-like"/>
</dbReference>
<evidence type="ECO:0000256" key="3">
    <source>
        <dbReference type="ARBA" id="ARBA00022723"/>
    </source>
</evidence>
<organism evidence="8 9">
    <name type="scientific">Thermonema lapsum</name>
    <dbReference type="NCBI Taxonomy" id="28195"/>
    <lineage>
        <taxon>Bacteria</taxon>
        <taxon>Pseudomonadati</taxon>
        <taxon>Bacteroidota</taxon>
        <taxon>Cytophagia</taxon>
        <taxon>Cytophagales</taxon>
        <taxon>Thermonemataceae</taxon>
        <taxon>Thermonema</taxon>
    </lineage>
</organism>
<gene>
    <name evidence="8" type="ORF">FHS56_000214</name>
</gene>
<dbReference type="GO" id="GO:0009055">
    <property type="term" value="F:electron transfer activity"/>
    <property type="evidence" value="ECO:0007669"/>
    <property type="project" value="TreeGrafter"/>
</dbReference>
<dbReference type="Gene3D" id="3.10.20.30">
    <property type="match status" value="1"/>
</dbReference>
<keyword evidence="9" id="KW-1185">Reference proteome</keyword>
<evidence type="ECO:0000256" key="2">
    <source>
        <dbReference type="ARBA" id="ARBA00022714"/>
    </source>
</evidence>
<keyword evidence="4" id="KW-0408">Iron</keyword>
<keyword evidence="5" id="KW-0411">Iron-sulfur</keyword>
<dbReference type="PROSITE" id="PS51085">
    <property type="entry name" value="2FE2S_FER_2"/>
    <property type="match status" value="1"/>
</dbReference>
<evidence type="ECO:0000256" key="4">
    <source>
        <dbReference type="ARBA" id="ARBA00023004"/>
    </source>
</evidence>
<protein>
    <submittedName>
        <fullName evidence="8">2Fe-2S ferredoxin</fullName>
    </submittedName>
</protein>
<dbReference type="CDD" id="cd00207">
    <property type="entry name" value="fer2"/>
    <property type="match status" value="1"/>
</dbReference>